<reference evidence="2 3" key="1">
    <citation type="submission" date="2024-05" db="EMBL/GenBank/DDBJ databases">
        <title>Long read based assembly of the Candida bracarensis genome reveals expanded adhesin content.</title>
        <authorList>
            <person name="Marcet-Houben M."/>
            <person name="Ksiezopolska E."/>
            <person name="Gabaldon T."/>
        </authorList>
    </citation>
    <scope>NUCLEOTIDE SEQUENCE [LARGE SCALE GENOMIC DNA]</scope>
    <source>
        <strain evidence="2 3">CBM6</strain>
    </source>
</reference>
<dbReference type="InterPro" id="IPR058537">
    <property type="entry name" value="TPR_TNPO3_IPO13_4th"/>
</dbReference>
<accession>A0ABR4NWR5</accession>
<dbReference type="InterPro" id="IPR051345">
    <property type="entry name" value="Importin_beta-like_NTR"/>
</dbReference>
<organism evidence="2 3">
    <name type="scientific">Nakaseomyces bracarensis</name>
    <dbReference type="NCBI Taxonomy" id="273131"/>
    <lineage>
        <taxon>Eukaryota</taxon>
        <taxon>Fungi</taxon>
        <taxon>Dikarya</taxon>
        <taxon>Ascomycota</taxon>
        <taxon>Saccharomycotina</taxon>
        <taxon>Saccharomycetes</taxon>
        <taxon>Saccharomycetales</taxon>
        <taxon>Saccharomycetaceae</taxon>
        <taxon>Nakaseomyces</taxon>
    </lineage>
</organism>
<dbReference type="InterPro" id="IPR016024">
    <property type="entry name" value="ARM-type_fold"/>
</dbReference>
<evidence type="ECO:0000313" key="2">
    <source>
        <dbReference type="EMBL" id="KAL3233199.1"/>
    </source>
</evidence>
<dbReference type="Pfam" id="PF24138">
    <property type="entry name" value="TPR_TNPO3_IPO13_2nd"/>
    <property type="match status" value="1"/>
</dbReference>
<dbReference type="Proteomes" id="UP001623330">
    <property type="component" value="Unassembled WGS sequence"/>
</dbReference>
<dbReference type="EMBL" id="JBEVYD010000005">
    <property type="protein sequence ID" value="KAL3233199.1"/>
    <property type="molecule type" value="Genomic_DNA"/>
</dbReference>
<keyword evidence="3" id="KW-1185">Reference proteome</keyword>
<gene>
    <name evidence="2" type="ORF">RNJ44_05115</name>
</gene>
<dbReference type="Gene3D" id="1.25.10.10">
    <property type="entry name" value="Leucine-rich Repeat Variant"/>
    <property type="match status" value="1"/>
</dbReference>
<dbReference type="SUPFAM" id="SSF48371">
    <property type="entry name" value="ARM repeat"/>
    <property type="match status" value="1"/>
</dbReference>
<dbReference type="InterPro" id="IPR057941">
    <property type="entry name" value="TPR_TNPO3_IPO13_2nd"/>
</dbReference>
<dbReference type="InterPro" id="IPR013598">
    <property type="entry name" value="Exportin-1/Importin-b-like"/>
</dbReference>
<dbReference type="PANTHER" id="PTHR12363">
    <property type="entry name" value="TRANSPORTIN 3 AND IMPORTIN 13"/>
    <property type="match status" value="1"/>
</dbReference>
<comment type="caution">
    <text evidence="2">The sequence shown here is derived from an EMBL/GenBank/DDBJ whole genome shotgun (WGS) entry which is preliminary data.</text>
</comment>
<evidence type="ECO:0000259" key="1">
    <source>
        <dbReference type="Pfam" id="PF08389"/>
    </source>
</evidence>
<feature type="domain" description="Exportin-1/Importin-beta-like" evidence="1">
    <location>
        <begin position="97"/>
        <end position="245"/>
    </location>
</feature>
<dbReference type="PANTHER" id="PTHR12363:SF53">
    <property type="entry name" value="MRNA TRANSPORT REGULATOR MTR10"/>
    <property type="match status" value="1"/>
</dbReference>
<sequence>MATVEEIVAALQCISSNAAQEEKNKALGYLEGFQRSADAWILCHDILNAADQTSLELLIFAAQTLRNKVTYDLVQLGDNLPAFKDSLLKDLTRHQNKLVLTQINVALARLAIQFLEWRDPIQEIITILRPYPAVLLGFLQVLPEETLNIGSIPLTEDEFNSRIHELIDSIAQDVLQFLIQCTDNIKSGDTQLSLENILKCISSWSFEFSVDQLLSVQPLVNLIFETLMNGSEDSGDIFEAAVDCLCVILKESRDASNEQLIMALYEQLIQLQQKLLPTLESAQLDDDSLDPDLMEGMTRLFVEAGEAWSVSISKSPEVFRPLVKVLLLLACKNSDLDVVSYTFQFWFNLRQNLVLPRFQKSKEAYADIYIDLINGVIIQLKYPDEQFSNKEEADKFKEFRYHMGDVLKDCTAVVGTSKALTQPLNVLTNAISNNNSWQYLEAPLFSLRTMAQEISLTENKLLPQIIDIMCSLPEHPKIRYASTLVLGRYTEWTSKHPETLEKQIQYIFDGFNQAPAGDTEIIPASAHALMYFCSDCADLLSTYIEQLIDFYFNIQGSVDIESQFELCQGLSAVLNKQSNGVVSPLFQRLIEQNFSKLNILVPKWKQNQAGSSGLIADQIDLLFALFEELKPRFHYPNQGSDPLLPQIEYIWTSIRSLLIDQSALADEAIAERSTKLLRKIFENYHIFCESILPSVAEVLVQGYSLTGFGSYLWCSGSIIVIFGDDESFPVSPELKESVWNFACSQCETFMINFKKIHTDNIKNHPDLVMDFFSMISDLLMFYPQNFIFSPVLLKNVLEVAEICLTKIVQYDTYILIIRFIDDVLSWGFKTPPISTAAIETVPDEWRQIIFEVAIREHGASLINSFFTGLIYTFDSSAHSDAITVIVRCCRLAYEGHNGNASVIMQWLDQTCSALGNVDKKAKENLISGVVNGITRRDFRKVREDIRNFVDWYLRKNINSRLD</sequence>
<dbReference type="InterPro" id="IPR057942">
    <property type="entry name" value="TPR_TNPO3_IPO13_3rd"/>
</dbReference>
<proteinExistence type="predicted"/>
<dbReference type="InterPro" id="IPR011989">
    <property type="entry name" value="ARM-like"/>
</dbReference>
<protein>
    <submittedName>
        <fullName evidence="2">mRNA transport regulator MTR10</fullName>
    </submittedName>
</protein>
<dbReference type="Pfam" id="PF24139">
    <property type="entry name" value="TPR_TNPO3_IPO13_4th"/>
    <property type="match status" value="1"/>
</dbReference>
<dbReference type="Pfam" id="PF24140">
    <property type="entry name" value="TPR_TNPO3_IPO13_3rd"/>
    <property type="match status" value="1"/>
</dbReference>
<dbReference type="Pfam" id="PF08389">
    <property type="entry name" value="Xpo1"/>
    <property type="match status" value="1"/>
</dbReference>
<evidence type="ECO:0000313" key="3">
    <source>
        <dbReference type="Proteomes" id="UP001623330"/>
    </source>
</evidence>
<name>A0ABR4NWR5_9SACH</name>